<dbReference type="InterPro" id="IPR008928">
    <property type="entry name" value="6-hairpin_glycosidase_sf"/>
</dbReference>
<dbReference type="InterPro" id="IPR033432">
    <property type="entry name" value="GH94_catalytic"/>
</dbReference>
<dbReference type="PANTHER" id="PTHR37469">
    <property type="entry name" value="CELLOBIONIC ACID PHOSPHORYLASE-RELATED"/>
    <property type="match status" value="1"/>
</dbReference>
<reference evidence="5 7" key="1">
    <citation type="journal article" date="2015" name="Genome Announc.">
        <title>Draft Genome Sequence of a Heterotrophic Facultative Anaerobic Thermophilic Bacterium, Ardenticatena maritima Strain 110ST.</title>
        <authorList>
            <person name="Kawaichi S."/>
            <person name="Yoshida T."/>
            <person name="Sako Y."/>
            <person name="Nakamura R."/>
        </authorList>
    </citation>
    <scope>NUCLEOTIDE SEQUENCE [LARGE SCALE GENOMIC DNA]</scope>
    <source>
        <strain evidence="5 7">110S</strain>
    </source>
</reference>
<dbReference type="SUPFAM" id="SSF48208">
    <property type="entry name" value="Six-hairpin glycosidases"/>
    <property type="match status" value="1"/>
</dbReference>
<dbReference type="PANTHER" id="PTHR37469:SF2">
    <property type="entry name" value="CELLOBIONIC ACID PHOSPHORYLASE"/>
    <property type="match status" value="1"/>
</dbReference>
<evidence type="ECO:0000313" key="6">
    <source>
        <dbReference type="EMBL" id="KPL87650.1"/>
    </source>
</evidence>
<evidence type="ECO:0000313" key="5">
    <source>
        <dbReference type="EMBL" id="GAP62124.1"/>
    </source>
</evidence>
<dbReference type="EMBL" id="LGKN01000005">
    <property type="protein sequence ID" value="KPL87650.1"/>
    <property type="molecule type" value="Genomic_DNA"/>
</dbReference>
<feature type="domain" description="Glycosyl hydrolase 94 catalytic" evidence="4">
    <location>
        <begin position="491"/>
        <end position="554"/>
    </location>
</feature>
<feature type="domain" description="Glycosyl hydrolase 94 supersandwich" evidence="3">
    <location>
        <begin position="122"/>
        <end position="304"/>
    </location>
</feature>
<dbReference type="InterPro" id="IPR052047">
    <property type="entry name" value="GH94_Enzymes"/>
</dbReference>
<evidence type="ECO:0000259" key="4">
    <source>
        <dbReference type="Pfam" id="PF17167"/>
    </source>
</evidence>
<reference evidence="7" key="3">
    <citation type="submission" date="2015-08" db="EMBL/GenBank/DDBJ databases">
        <title>Draft Genome Sequence of a Heterotrophic Facultative Anaerobic Bacterium Ardenticatena maritima Strain 110S.</title>
        <authorList>
            <person name="Kawaichi S."/>
            <person name="Yoshida T."/>
            <person name="Sako Y."/>
            <person name="Nakamura R."/>
        </authorList>
    </citation>
    <scope>NUCLEOTIDE SEQUENCE [LARGE SCALE GENOMIC DNA]</scope>
    <source>
        <strain evidence="7">110S</strain>
    </source>
</reference>
<dbReference type="Pfam" id="PF06165">
    <property type="entry name" value="GH94_b-supersand"/>
    <property type="match status" value="1"/>
</dbReference>
<dbReference type="Proteomes" id="UP000050502">
    <property type="component" value="Unassembled WGS sequence"/>
</dbReference>
<dbReference type="CDD" id="cd11749">
    <property type="entry name" value="GH94N_LBP_like"/>
    <property type="match status" value="1"/>
</dbReference>
<dbReference type="Gene3D" id="1.50.10.10">
    <property type="match status" value="1"/>
</dbReference>
<dbReference type="PATRIC" id="fig|872965.6.peg.1741"/>
<dbReference type="STRING" id="872965.SE16_08510"/>
<keyword evidence="2" id="KW-0808">Transferase</keyword>
<dbReference type="GO" id="GO:0030246">
    <property type="term" value="F:carbohydrate binding"/>
    <property type="evidence" value="ECO:0007669"/>
    <property type="project" value="InterPro"/>
</dbReference>
<dbReference type="SUPFAM" id="SSF74650">
    <property type="entry name" value="Galactose mutarotase-like"/>
    <property type="match status" value="1"/>
</dbReference>
<dbReference type="EMBL" id="BBZA01000033">
    <property type="protein sequence ID" value="GAP62124.1"/>
    <property type="molecule type" value="Genomic_DNA"/>
</dbReference>
<feature type="domain" description="Glycosyl hydrolase 94 catalytic" evidence="4">
    <location>
        <begin position="613"/>
        <end position="801"/>
    </location>
</feature>
<dbReference type="RefSeq" id="WP_054492045.1">
    <property type="nucleotide sequence ID" value="NZ_BBZA01000033.1"/>
</dbReference>
<dbReference type="InterPro" id="IPR012341">
    <property type="entry name" value="6hp_glycosidase-like_sf"/>
</dbReference>
<protein>
    <submittedName>
        <fullName evidence="6">Cellobiose phosphorylase</fullName>
    </submittedName>
</protein>
<dbReference type="GO" id="GO:0005975">
    <property type="term" value="P:carbohydrate metabolic process"/>
    <property type="evidence" value="ECO:0007669"/>
    <property type="project" value="InterPro"/>
</dbReference>
<dbReference type="InterPro" id="IPR011013">
    <property type="entry name" value="Gal_mutarotase_sf_dom"/>
</dbReference>
<evidence type="ECO:0000313" key="7">
    <source>
        <dbReference type="Proteomes" id="UP000037784"/>
    </source>
</evidence>
<evidence type="ECO:0000256" key="1">
    <source>
        <dbReference type="ARBA" id="ARBA00022676"/>
    </source>
</evidence>
<organism evidence="5 7">
    <name type="scientific">Ardenticatena maritima</name>
    <dbReference type="NCBI Taxonomy" id="872965"/>
    <lineage>
        <taxon>Bacteria</taxon>
        <taxon>Bacillati</taxon>
        <taxon>Chloroflexota</taxon>
        <taxon>Ardenticatenia</taxon>
        <taxon>Ardenticatenales</taxon>
        <taxon>Ardenticatenaceae</taxon>
        <taxon>Ardenticatena</taxon>
    </lineage>
</organism>
<dbReference type="InterPro" id="IPR037018">
    <property type="entry name" value="GH65_N"/>
</dbReference>
<name>A0A0M9UBQ6_9CHLR</name>
<gene>
    <name evidence="5" type="ORF">ARMA_0547</name>
    <name evidence="6" type="ORF">SE16_08510</name>
</gene>
<dbReference type="GO" id="GO:0016757">
    <property type="term" value="F:glycosyltransferase activity"/>
    <property type="evidence" value="ECO:0007669"/>
    <property type="project" value="UniProtKB-KW"/>
</dbReference>
<dbReference type="Gene3D" id="2.70.98.40">
    <property type="entry name" value="Glycoside hydrolase, family 65, N-terminal domain"/>
    <property type="match status" value="1"/>
</dbReference>
<keyword evidence="1" id="KW-0328">Glycosyltransferase</keyword>
<dbReference type="InterPro" id="IPR010383">
    <property type="entry name" value="Glyco_hydrolase_94_b-supersand"/>
</dbReference>
<sequence>MTWHFVDTNGTFRLENADQTSYLYFPLVNEAGMMSAITPTLHGDSKIDQHHFLTLPVSVEDLHNTRSPRDVWFFVEGHGPWSVAGNSARQIADRWTAHADRVTVEAGLLWHKVVRESGRLPLRAEILNFVPAGDDRVELMRVSLTNSGETPMRLTPTGAVPIFGRSADNLRDHRHVTALLHRVVCDRYGVVVRPTMSFDERGHTPNTTTYAVLGVDENGAPPQGFFPRLSDFIGEGGTLDWPQAVVQNLPPTHTVGDTDEGNEAIGALRFAPVVLAPGETRTWVFILAVWDDETTTPQALIERFGRPQLVAECLERTRAYWSARVDALRLHTPEERFNLWVRWVAVQPTLRRLFGNSFLPYHDYGRGGRGWRDLWQDVLTLLLLEGEEVADDLLAHFAGVRLDGSNATIIGHRPGEFKADRNNIPRVWMDHGAWPLLTVRLYIDQSGDLDFLLREQVYFKDAFTHRARRLDETWQPEQGTLQRDAAGNVVRGSVLEHLLVQHLTAWHHVGEHGMILLEGADWNDGLDMARERGESVAFSAMYAWNLRQLAELVDALAARGHTHFDLLEELLPLLQPLDDESPAAKRARLTAYFDRVSRTVSGRKIAVAAEDLAARLRAMSAALAERIRTQEWIADGDGWFNGYYDDHGRRVEGRWPDHVRMTLTGQVFTLMGGVADEAQVDGALASADRYLWDEAVGGYRLNTNFHEVKLDLGRAFGFAFGHKENGAMFSHMAVMFANALYRRRRAAAAWRVLERLYRHAQAFPVSRMYPGIPEYVDPRGRGMYPWLTGSASWYVMTLIQWAYGVRGVWGDLLFDPQLLPEQFDEQGNAEIETRFSQWRLRVRYHNPQRLPPERYRVQSVMLNGKPLSHEQGRISRAILHMLPTEQVHLFDVVLEDVGNTAKMTS</sequence>
<dbReference type="Pfam" id="PF17167">
    <property type="entry name" value="Glyco_hydro_94"/>
    <property type="match status" value="2"/>
</dbReference>
<dbReference type="OrthoDB" id="9769991at2"/>
<keyword evidence="7" id="KW-1185">Reference proteome</keyword>
<dbReference type="Proteomes" id="UP000037784">
    <property type="component" value="Unassembled WGS sequence"/>
</dbReference>
<dbReference type="AlphaFoldDB" id="A0A0M9UBQ6"/>
<evidence type="ECO:0000256" key="2">
    <source>
        <dbReference type="ARBA" id="ARBA00022679"/>
    </source>
</evidence>
<dbReference type="InParanoid" id="A0A0M9UBQ6"/>
<proteinExistence type="predicted"/>
<evidence type="ECO:0000313" key="8">
    <source>
        <dbReference type="Proteomes" id="UP000050502"/>
    </source>
</evidence>
<accession>A0A0M9UBQ6</accession>
<evidence type="ECO:0000259" key="3">
    <source>
        <dbReference type="Pfam" id="PF06165"/>
    </source>
</evidence>
<reference evidence="6 8" key="2">
    <citation type="submission" date="2015-07" db="EMBL/GenBank/DDBJ databases">
        <title>Whole genome sequence of Ardenticatena maritima DSM 23922.</title>
        <authorList>
            <person name="Hemp J."/>
            <person name="Ward L.M."/>
            <person name="Pace L.A."/>
            <person name="Fischer W.W."/>
        </authorList>
    </citation>
    <scope>NUCLEOTIDE SEQUENCE [LARGE SCALE GENOMIC DNA]</scope>
    <source>
        <strain evidence="6 8">110S</strain>
    </source>
</reference>
<comment type="caution">
    <text evidence="5">The sequence shown here is derived from an EMBL/GenBank/DDBJ whole genome shotgun (WGS) entry which is preliminary data.</text>
</comment>